<protein>
    <submittedName>
        <fullName evidence="1">Uncharacterized protein</fullName>
    </submittedName>
</protein>
<proteinExistence type="predicted"/>
<dbReference type="EMBL" id="LROS01000015">
    <property type="protein sequence ID" value="OBR94120.1"/>
    <property type="molecule type" value="Genomic_DNA"/>
</dbReference>
<dbReference type="RefSeq" id="WP_065077971.1">
    <property type="nucleotide sequence ID" value="NZ_LROS01000015.1"/>
</dbReference>
<dbReference type="AlphaFoldDB" id="A0A1A6AVR7"/>
<evidence type="ECO:0000313" key="1">
    <source>
        <dbReference type="EMBL" id="OBR94120.1"/>
    </source>
</evidence>
<dbReference type="Proteomes" id="UP000093954">
    <property type="component" value="Unassembled WGS sequence"/>
</dbReference>
<keyword evidence="2" id="KW-1185">Reference proteome</keyword>
<accession>A0A1A6AVR7</accession>
<sequence length="70" mass="8234">MSEHFDEVTDKKIDCKGKYVSVMIEYGHRHSYINGIFLGETCEHLIVKDNKNKVIYINKNKIICHTFEKS</sequence>
<comment type="caution">
    <text evidence="1">The sequence shown here is derived from an EMBL/GenBank/DDBJ whole genome shotgun (WGS) entry which is preliminary data.</text>
</comment>
<organism evidence="1 2">
    <name type="scientific">Clostridium ragsdalei P11</name>
    <dbReference type="NCBI Taxonomy" id="1353534"/>
    <lineage>
        <taxon>Bacteria</taxon>
        <taxon>Bacillati</taxon>
        <taxon>Bacillota</taxon>
        <taxon>Clostridia</taxon>
        <taxon>Eubacteriales</taxon>
        <taxon>Clostridiaceae</taxon>
        <taxon>Clostridium</taxon>
    </lineage>
</organism>
<evidence type="ECO:0000313" key="2">
    <source>
        <dbReference type="Proteomes" id="UP000093954"/>
    </source>
</evidence>
<reference evidence="1 2" key="1">
    <citation type="journal article" date="2012" name="Front. Microbiol.">
        <title>Draft Genome Sequence of the Virulent Strain 01-B526 of the Fish Pathogen Aeromonas salmonicida.</title>
        <authorList>
            <person name="Charette S.J."/>
            <person name="Brochu F."/>
            <person name="Boyle B."/>
            <person name="Filion G."/>
            <person name="Tanaka K.H."/>
            <person name="Derome N."/>
        </authorList>
    </citation>
    <scope>NUCLEOTIDE SEQUENCE [LARGE SCALE GENOMIC DNA]</scope>
    <source>
        <strain evidence="1 2">P11</strain>
    </source>
</reference>
<gene>
    <name evidence="1" type="ORF">CLRAG_16600</name>
</gene>
<dbReference type="PATRIC" id="fig|1353534.3.peg.1693"/>
<name>A0A1A6AVR7_9CLOT</name>